<gene>
    <name evidence="2" type="primary">A02p020590.1_BraROA</name>
    <name evidence="2" type="ORF">IGI04_005919</name>
</gene>
<comment type="caution">
    <text evidence="2">The sequence shown here is derived from an EMBL/GenBank/DDBJ whole genome shotgun (WGS) entry which is preliminary data.</text>
</comment>
<protein>
    <submittedName>
        <fullName evidence="2">Uncharacterized protein</fullName>
    </submittedName>
</protein>
<reference evidence="2 3" key="1">
    <citation type="submission" date="2021-03" db="EMBL/GenBank/DDBJ databases">
        <authorList>
            <person name="King G.J."/>
            <person name="Bancroft I."/>
            <person name="Baten A."/>
            <person name="Bloomfield J."/>
            <person name="Borpatragohain P."/>
            <person name="He Z."/>
            <person name="Irish N."/>
            <person name="Irwin J."/>
            <person name="Liu K."/>
            <person name="Mauleon R.P."/>
            <person name="Moore J."/>
            <person name="Morris R."/>
            <person name="Ostergaard L."/>
            <person name="Wang B."/>
            <person name="Wells R."/>
        </authorList>
    </citation>
    <scope>NUCLEOTIDE SEQUENCE [LARGE SCALE GENOMIC DNA]</scope>
    <source>
        <strain evidence="2">R-o-18</strain>
        <tissue evidence="2">Leaf</tissue>
    </source>
</reference>
<proteinExistence type="predicted"/>
<name>A0ABQ7NHR2_BRACM</name>
<accession>A0ABQ7NHR2</accession>
<evidence type="ECO:0000313" key="2">
    <source>
        <dbReference type="EMBL" id="KAG5409600.1"/>
    </source>
</evidence>
<sequence>MATGRLRKPDAIWRPAGYIWRQVGYTTWLPYGDRSATQPGRTPYGDRPVTYGDRSATQPSRHMATGPLLDWVTMWQSVRCETGSPYDDQLVIRLGRHMATGLSQTRIVKRRPRRYKLMHSRLILVFSPLQTKTVLSLIPLRLELSLKFYDKNLEDLFLSYKFRSLLLNRHHIGVNFLKKSLKRIKSKDGPTKSKTRLKTHLRFYMGMSPWIL</sequence>
<dbReference type="EMBL" id="JADBGQ010000002">
    <property type="protein sequence ID" value="KAG5409600.1"/>
    <property type="molecule type" value="Genomic_DNA"/>
</dbReference>
<feature type="region of interest" description="Disordered" evidence="1">
    <location>
        <begin position="36"/>
        <end position="60"/>
    </location>
</feature>
<dbReference type="Proteomes" id="UP000823674">
    <property type="component" value="Chromosome A02"/>
</dbReference>
<organism evidence="2 3">
    <name type="scientific">Brassica rapa subsp. trilocularis</name>
    <dbReference type="NCBI Taxonomy" id="1813537"/>
    <lineage>
        <taxon>Eukaryota</taxon>
        <taxon>Viridiplantae</taxon>
        <taxon>Streptophyta</taxon>
        <taxon>Embryophyta</taxon>
        <taxon>Tracheophyta</taxon>
        <taxon>Spermatophyta</taxon>
        <taxon>Magnoliopsida</taxon>
        <taxon>eudicotyledons</taxon>
        <taxon>Gunneridae</taxon>
        <taxon>Pentapetalae</taxon>
        <taxon>rosids</taxon>
        <taxon>malvids</taxon>
        <taxon>Brassicales</taxon>
        <taxon>Brassicaceae</taxon>
        <taxon>Brassiceae</taxon>
        <taxon>Brassica</taxon>
    </lineage>
</organism>
<keyword evidence="3" id="KW-1185">Reference proteome</keyword>
<evidence type="ECO:0000256" key="1">
    <source>
        <dbReference type="SAM" id="MobiDB-lite"/>
    </source>
</evidence>
<evidence type="ECO:0000313" key="3">
    <source>
        <dbReference type="Proteomes" id="UP000823674"/>
    </source>
</evidence>